<dbReference type="EMBL" id="CP088295">
    <property type="protein sequence ID" value="UUY05725.1"/>
    <property type="molecule type" value="Genomic_DNA"/>
</dbReference>
<dbReference type="Gene3D" id="3.40.50.150">
    <property type="entry name" value="Vaccinia Virus protein VP39"/>
    <property type="match status" value="1"/>
</dbReference>
<dbReference type="NCBIfam" id="TIGR00675">
    <property type="entry name" value="dcm"/>
    <property type="match status" value="1"/>
</dbReference>
<dbReference type="InterPro" id="IPR018117">
    <property type="entry name" value="C5_DNA_meth_AS"/>
</dbReference>
<dbReference type="GO" id="GO:0032259">
    <property type="term" value="P:methylation"/>
    <property type="evidence" value="ECO:0007669"/>
    <property type="project" value="UniProtKB-KW"/>
</dbReference>
<gene>
    <name evidence="8" type="ORF">LRS13_09450</name>
</gene>
<feature type="compositionally biased region" description="Basic residues" evidence="7">
    <location>
        <begin position="349"/>
        <end position="362"/>
    </location>
</feature>
<dbReference type="Proteomes" id="UP001058860">
    <property type="component" value="Chromosome"/>
</dbReference>
<sequence>MHRLPLATAVPFARVRTYPLADLFAGCGAMSRGFADTGRFKPVFAVESEPRAAATYAANFPKATLVQDPIQQVESFPTADLVIGGPPCQGFSTLNRAGANVASRRLWQEYVRALKAIQPAAFVMENVPQILDSAEYEAFVAAIEGDGFYTLEARVLNVADYGVPQRRLRAFVIGIDKRLGGVPWPAQTHADPDLKDERYKPWRTFNQAVKHLPKQPDGHKWHRDRNVWPESLVRYRAVPPGGNRFDMERELDRQGKGDLVPPCWRKHRNGSYDVFGRLWGGSAGDHDPHRVSQAREGTLSPPDRGSGHHRARGSVAHELSEPSQASRGSADDGHGASDRERRSAAHGATTRRAHRRAAGRGS</sequence>
<organism evidence="8 9">
    <name type="scientific">Svornostia abyssi</name>
    <dbReference type="NCBI Taxonomy" id="2898438"/>
    <lineage>
        <taxon>Bacteria</taxon>
        <taxon>Bacillati</taxon>
        <taxon>Actinomycetota</taxon>
        <taxon>Thermoleophilia</taxon>
        <taxon>Solirubrobacterales</taxon>
        <taxon>Baekduiaceae</taxon>
        <taxon>Svornostia</taxon>
    </lineage>
</organism>
<name>A0ABY5PMG7_9ACTN</name>
<dbReference type="PROSITE" id="PS00094">
    <property type="entry name" value="C5_MTASE_1"/>
    <property type="match status" value="1"/>
</dbReference>
<evidence type="ECO:0000256" key="2">
    <source>
        <dbReference type="ARBA" id="ARBA00022679"/>
    </source>
</evidence>
<evidence type="ECO:0000256" key="7">
    <source>
        <dbReference type="SAM" id="MobiDB-lite"/>
    </source>
</evidence>
<comment type="catalytic activity">
    <reaction evidence="6">
        <text>a 2'-deoxycytidine in DNA + S-adenosyl-L-methionine = a 5-methyl-2'-deoxycytidine in DNA + S-adenosyl-L-homocysteine + H(+)</text>
        <dbReference type="Rhea" id="RHEA:13681"/>
        <dbReference type="Rhea" id="RHEA-COMP:11369"/>
        <dbReference type="Rhea" id="RHEA-COMP:11370"/>
        <dbReference type="ChEBI" id="CHEBI:15378"/>
        <dbReference type="ChEBI" id="CHEBI:57856"/>
        <dbReference type="ChEBI" id="CHEBI:59789"/>
        <dbReference type="ChEBI" id="CHEBI:85452"/>
        <dbReference type="ChEBI" id="CHEBI:85454"/>
        <dbReference type="EC" id="2.1.1.37"/>
    </reaction>
</comment>
<evidence type="ECO:0000313" key="9">
    <source>
        <dbReference type="Proteomes" id="UP001058860"/>
    </source>
</evidence>
<accession>A0ABY5PMG7</accession>
<dbReference type="SUPFAM" id="SSF53335">
    <property type="entry name" value="S-adenosyl-L-methionine-dependent methyltransferases"/>
    <property type="match status" value="1"/>
</dbReference>
<protein>
    <recommendedName>
        <fullName evidence="6">Cytosine-specific methyltransferase</fullName>
        <ecNumber evidence="6">2.1.1.37</ecNumber>
    </recommendedName>
</protein>
<dbReference type="InterPro" id="IPR001525">
    <property type="entry name" value="C5_MeTfrase"/>
</dbReference>
<keyword evidence="9" id="KW-1185">Reference proteome</keyword>
<dbReference type="InterPro" id="IPR050390">
    <property type="entry name" value="C5-Methyltransferase"/>
</dbReference>
<feature type="compositionally biased region" description="Basic and acidic residues" evidence="7">
    <location>
        <begin position="246"/>
        <end position="256"/>
    </location>
</feature>
<feature type="region of interest" description="Disordered" evidence="7">
    <location>
        <begin position="246"/>
        <end position="265"/>
    </location>
</feature>
<evidence type="ECO:0000256" key="3">
    <source>
        <dbReference type="ARBA" id="ARBA00022691"/>
    </source>
</evidence>
<keyword evidence="3" id="KW-0949">S-adenosyl-L-methionine</keyword>
<keyword evidence="1 6" id="KW-0489">Methyltransferase</keyword>
<dbReference type="PANTHER" id="PTHR10629:SF52">
    <property type="entry name" value="DNA (CYTOSINE-5)-METHYLTRANSFERASE 1"/>
    <property type="match status" value="1"/>
</dbReference>
<evidence type="ECO:0000256" key="4">
    <source>
        <dbReference type="ARBA" id="ARBA00022747"/>
    </source>
</evidence>
<dbReference type="GO" id="GO:0008168">
    <property type="term" value="F:methyltransferase activity"/>
    <property type="evidence" value="ECO:0007669"/>
    <property type="project" value="UniProtKB-KW"/>
</dbReference>
<comment type="similarity">
    <text evidence="5">Belongs to the class I-like SAM-binding methyltransferase superfamily. C5-methyltransferase family.</text>
</comment>
<evidence type="ECO:0000256" key="1">
    <source>
        <dbReference type="ARBA" id="ARBA00022603"/>
    </source>
</evidence>
<dbReference type="PANTHER" id="PTHR10629">
    <property type="entry name" value="CYTOSINE-SPECIFIC METHYLTRANSFERASE"/>
    <property type="match status" value="1"/>
</dbReference>
<evidence type="ECO:0000256" key="5">
    <source>
        <dbReference type="RuleBase" id="RU000416"/>
    </source>
</evidence>
<dbReference type="EC" id="2.1.1.37" evidence="6"/>
<evidence type="ECO:0000313" key="8">
    <source>
        <dbReference type="EMBL" id="UUY05725.1"/>
    </source>
</evidence>
<keyword evidence="2 6" id="KW-0808">Transferase</keyword>
<proteinExistence type="inferred from homology"/>
<reference evidence="9" key="1">
    <citation type="submission" date="2021-11" db="EMBL/GenBank/DDBJ databases">
        <title>Cultivation dependent microbiological survey of springs from the worlds oldest radium mine currently devoted to the extraction of radon-saturated water.</title>
        <authorList>
            <person name="Kapinusova G."/>
            <person name="Smrhova T."/>
            <person name="Strejcek M."/>
            <person name="Suman J."/>
            <person name="Jani K."/>
            <person name="Pajer P."/>
            <person name="Uhlik O."/>
        </authorList>
    </citation>
    <scope>NUCLEOTIDE SEQUENCE [LARGE SCALE GENOMIC DNA]</scope>
    <source>
        <strain evidence="9">J379</strain>
    </source>
</reference>
<keyword evidence="4" id="KW-0680">Restriction system</keyword>
<dbReference type="InterPro" id="IPR029063">
    <property type="entry name" value="SAM-dependent_MTases_sf"/>
</dbReference>
<dbReference type="Pfam" id="PF00145">
    <property type="entry name" value="DNA_methylase"/>
    <property type="match status" value="1"/>
</dbReference>
<feature type="compositionally biased region" description="Basic and acidic residues" evidence="7">
    <location>
        <begin position="329"/>
        <end position="343"/>
    </location>
</feature>
<dbReference type="PRINTS" id="PR00105">
    <property type="entry name" value="C5METTRFRASE"/>
</dbReference>
<feature type="region of interest" description="Disordered" evidence="7">
    <location>
        <begin position="284"/>
        <end position="362"/>
    </location>
</feature>
<evidence type="ECO:0000256" key="6">
    <source>
        <dbReference type="RuleBase" id="RU000417"/>
    </source>
</evidence>